<name>A0A840NX16_9HYPH</name>
<keyword evidence="4" id="KW-1185">Reference proteome</keyword>
<keyword evidence="2" id="KW-0812">Transmembrane</keyword>
<accession>A0A840NX16</accession>
<evidence type="ECO:0000256" key="2">
    <source>
        <dbReference type="SAM" id="Phobius"/>
    </source>
</evidence>
<keyword evidence="2" id="KW-0472">Membrane</keyword>
<feature type="transmembrane region" description="Helical" evidence="2">
    <location>
        <begin position="68"/>
        <end position="94"/>
    </location>
</feature>
<dbReference type="AlphaFoldDB" id="A0A840NX16"/>
<organism evidence="3 4">
    <name type="scientific">Bartonella callosciuri</name>
    <dbReference type="NCBI Taxonomy" id="686223"/>
    <lineage>
        <taxon>Bacteria</taxon>
        <taxon>Pseudomonadati</taxon>
        <taxon>Pseudomonadota</taxon>
        <taxon>Alphaproteobacteria</taxon>
        <taxon>Hyphomicrobiales</taxon>
        <taxon>Bartonellaceae</taxon>
        <taxon>Bartonella</taxon>
    </lineage>
</organism>
<keyword evidence="1" id="KW-0175">Coiled coil</keyword>
<dbReference type="Proteomes" id="UP000561417">
    <property type="component" value="Unassembled WGS sequence"/>
</dbReference>
<evidence type="ECO:0000313" key="3">
    <source>
        <dbReference type="EMBL" id="MBB5074463.1"/>
    </source>
</evidence>
<sequence length="122" mass="14342">MKGKNSTINRKSHAFLFKKNMILLWKKSRMISCNFLMIFCTFLIMVASEVMACVEPLTESLQEESWNGVVYFIFLLPVLIWICLFTLFPIFGGLHRIRERKLKKSMQKVEEATEEKEKSVKT</sequence>
<proteinExistence type="predicted"/>
<dbReference type="EMBL" id="JACHIM010000014">
    <property type="protein sequence ID" value="MBB5074463.1"/>
    <property type="molecule type" value="Genomic_DNA"/>
</dbReference>
<reference evidence="3 4" key="1">
    <citation type="submission" date="2020-08" db="EMBL/GenBank/DDBJ databases">
        <title>Genomic Encyclopedia of Type Strains, Phase IV (KMG-IV): sequencing the most valuable type-strain genomes for metagenomic binning, comparative biology and taxonomic classification.</title>
        <authorList>
            <person name="Goeker M."/>
        </authorList>
    </citation>
    <scope>NUCLEOTIDE SEQUENCE [LARGE SCALE GENOMIC DNA]</scope>
    <source>
        <strain evidence="3 4">DSM 28538</strain>
    </source>
</reference>
<evidence type="ECO:0000256" key="1">
    <source>
        <dbReference type="SAM" id="Coils"/>
    </source>
</evidence>
<comment type="caution">
    <text evidence="3">The sequence shown here is derived from an EMBL/GenBank/DDBJ whole genome shotgun (WGS) entry which is preliminary data.</text>
</comment>
<dbReference type="RefSeq" id="WP_183229359.1">
    <property type="nucleotide sequence ID" value="NZ_JACHIM010000014.1"/>
</dbReference>
<protein>
    <submittedName>
        <fullName evidence="3">Uncharacterized protein</fullName>
    </submittedName>
</protein>
<keyword evidence="2" id="KW-1133">Transmembrane helix</keyword>
<feature type="coiled-coil region" evidence="1">
    <location>
        <begin position="95"/>
        <end position="122"/>
    </location>
</feature>
<gene>
    <name evidence="3" type="ORF">HNQ69_001606</name>
</gene>
<evidence type="ECO:0000313" key="4">
    <source>
        <dbReference type="Proteomes" id="UP000561417"/>
    </source>
</evidence>